<feature type="transmembrane region" description="Helical" evidence="1">
    <location>
        <begin position="126"/>
        <end position="146"/>
    </location>
</feature>
<keyword evidence="3" id="KW-1185">Reference proteome</keyword>
<keyword evidence="1" id="KW-0472">Membrane</keyword>
<feature type="transmembrane region" description="Helical" evidence="1">
    <location>
        <begin position="12"/>
        <end position="33"/>
    </location>
</feature>
<organism evidence="2 3">
    <name type="scientific">Acetobacterium fimetarium</name>
    <dbReference type="NCBI Taxonomy" id="52691"/>
    <lineage>
        <taxon>Bacteria</taxon>
        <taxon>Bacillati</taxon>
        <taxon>Bacillota</taxon>
        <taxon>Clostridia</taxon>
        <taxon>Eubacteriales</taxon>
        <taxon>Eubacteriaceae</taxon>
        <taxon>Acetobacterium</taxon>
    </lineage>
</organism>
<keyword evidence="1" id="KW-1133">Transmembrane helix</keyword>
<evidence type="ECO:0000313" key="3">
    <source>
        <dbReference type="Proteomes" id="UP000603234"/>
    </source>
</evidence>
<evidence type="ECO:0000313" key="2">
    <source>
        <dbReference type="EMBL" id="MBC3802981.1"/>
    </source>
</evidence>
<sequence>MEAFKTKVKRRRISDAALMLVAVVLGIICVISMGSQADDGTMAEGFVAGFQFGLVISIGVLSLVDFIKLSRALKDETKLRMLYNKEHDERMKAIRSKAGQPLLTVTSMLMIIAAIIAGYFNFIVFFTLIAAVLGQLTVSAGVKLVCLKKM</sequence>
<name>A0ABR6WRW6_9FIRM</name>
<dbReference type="RefSeq" id="WP_186840902.1">
    <property type="nucleotide sequence ID" value="NZ_WJBC01000001.1"/>
</dbReference>
<comment type="caution">
    <text evidence="2">The sequence shown here is derived from an EMBL/GenBank/DDBJ whole genome shotgun (WGS) entry which is preliminary data.</text>
</comment>
<keyword evidence="1" id="KW-0812">Transmembrane</keyword>
<feature type="transmembrane region" description="Helical" evidence="1">
    <location>
        <begin position="101"/>
        <end position="120"/>
    </location>
</feature>
<proteinExistence type="predicted"/>
<dbReference type="Proteomes" id="UP000603234">
    <property type="component" value="Unassembled WGS sequence"/>
</dbReference>
<accession>A0ABR6WRW6</accession>
<gene>
    <name evidence="2" type="ORF">GH808_00800</name>
</gene>
<protein>
    <submittedName>
        <fullName evidence="2">Uncharacterized protein</fullName>
    </submittedName>
</protein>
<feature type="transmembrane region" description="Helical" evidence="1">
    <location>
        <begin position="45"/>
        <end position="64"/>
    </location>
</feature>
<reference evidence="2 3" key="1">
    <citation type="journal article" date="2020" name="mSystems">
        <title>Defining Genomic and Predicted Metabolic Features of the Acetobacterium Genus.</title>
        <authorList>
            <person name="Ross D.E."/>
            <person name="Marshall C.W."/>
            <person name="Gulliver D."/>
            <person name="May H.D."/>
            <person name="Norman R.S."/>
        </authorList>
    </citation>
    <scope>NUCLEOTIDE SEQUENCE [LARGE SCALE GENOMIC DNA]</scope>
    <source>
        <strain evidence="2 3">DSM 8238</strain>
    </source>
</reference>
<evidence type="ECO:0000256" key="1">
    <source>
        <dbReference type="SAM" id="Phobius"/>
    </source>
</evidence>
<dbReference type="EMBL" id="WJBC01000001">
    <property type="protein sequence ID" value="MBC3802981.1"/>
    <property type="molecule type" value="Genomic_DNA"/>
</dbReference>